<reference evidence="2" key="1">
    <citation type="submission" date="2018-03" db="EMBL/GenBank/DDBJ databases">
        <authorList>
            <person name="Batty M. E."/>
            <person name="Batty M E."/>
        </authorList>
    </citation>
    <scope>NUCLEOTIDE SEQUENCE [LARGE SCALE GENOMIC DNA]</scope>
</reference>
<evidence type="ECO:0000313" key="1">
    <source>
        <dbReference type="EMBL" id="SPR08436.1"/>
    </source>
</evidence>
<dbReference type="Gene3D" id="3.40.50.300">
    <property type="entry name" value="P-loop containing nucleotide triphosphate hydrolases"/>
    <property type="match status" value="1"/>
</dbReference>
<dbReference type="RefSeq" id="WP_045919333.1">
    <property type="nucleotide sequence ID" value="NZ_CP166954.1"/>
</dbReference>
<dbReference type="Proteomes" id="UP000244960">
    <property type="component" value="Chromosome I"/>
</dbReference>
<dbReference type="EMBL" id="LS398547">
    <property type="protein sequence ID" value="SPR08436.1"/>
    <property type="molecule type" value="Genomic_DNA"/>
</dbReference>
<proteinExistence type="predicted"/>
<sequence length="107" mass="12083">MVITIHNKDVNILNSSIRSLLKANGMLQGTECRCSIAGKKESYMAGDRIIFQKSNKDLQIQNSEFETLTSVNKNEFVAKTDTEKDVSFDQSKIQFKHCYATTVCNNL</sequence>
<gene>
    <name evidence="1" type="primary">traA</name>
    <name evidence="1" type="ORF">UT176_01344</name>
</gene>
<dbReference type="InterPro" id="IPR027417">
    <property type="entry name" value="P-loop_NTPase"/>
</dbReference>
<accession>A0A2U3R5E5</accession>
<organism evidence="1 2">
    <name type="scientific">Orientia tsutsugamushi</name>
    <name type="common">Rickettsia tsutsugamushi</name>
    <dbReference type="NCBI Taxonomy" id="784"/>
    <lineage>
        <taxon>Bacteria</taxon>
        <taxon>Pseudomonadati</taxon>
        <taxon>Pseudomonadota</taxon>
        <taxon>Alphaproteobacteria</taxon>
        <taxon>Rickettsiales</taxon>
        <taxon>Rickettsiaceae</taxon>
        <taxon>Rickettsieae</taxon>
        <taxon>Orientia</taxon>
    </lineage>
</organism>
<name>A0A2U3R5E5_ORITS</name>
<dbReference type="AlphaFoldDB" id="A0A2U3R5E5"/>
<protein>
    <submittedName>
        <fullName evidence="1">Conjugal transfer protein TraA</fullName>
    </submittedName>
</protein>
<evidence type="ECO:0000313" key="2">
    <source>
        <dbReference type="Proteomes" id="UP000244960"/>
    </source>
</evidence>
<dbReference type="Gene3D" id="2.30.30.940">
    <property type="match status" value="1"/>
</dbReference>